<evidence type="ECO:0000313" key="8">
    <source>
        <dbReference type="EMBL" id="EDW75803.1"/>
    </source>
</evidence>
<dbReference type="Gene3D" id="3.40.50.1240">
    <property type="entry name" value="Phosphoglycerate mutase-like"/>
    <property type="match status" value="1"/>
</dbReference>
<dbReference type="InterPro" id="IPR029033">
    <property type="entry name" value="His_PPase_superfam"/>
</dbReference>
<keyword evidence="7" id="KW-0812">Transmembrane</keyword>
<dbReference type="PROSITE" id="PS00616">
    <property type="entry name" value="HIS_ACID_PHOSPHAT_1"/>
    <property type="match status" value="1"/>
</dbReference>
<keyword evidence="9" id="KW-1185">Reference proteome</keyword>
<dbReference type="InterPro" id="IPR050645">
    <property type="entry name" value="Histidine_acid_phosphatase"/>
</dbReference>
<dbReference type="GO" id="GO:0006024">
    <property type="term" value="P:glycosaminoglycan biosynthetic process"/>
    <property type="evidence" value="ECO:0007669"/>
    <property type="project" value="TreeGrafter"/>
</dbReference>
<dbReference type="InParanoid" id="B4MVT3"/>
<protein>
    <recommendedName>
        <fullName evidence="5">2-phosphoxylose phosphatase 1</fullName>
    </recommendedName>
    <alternativeName>
        <fullName evidence="6">Acid phosphatase-like protein 2</fullName>
    </alternativeName>
</protein>
<dbReference type="EMBL" id="CH963857">
    <property type="protein sequence ID" value="EDW75803.1"/>
    <property type="molecule type" value="Genomic_DNA"/>
</dbReference>
<dbReference type="AlphaFoldDB" id="B4MVT3"/>
<comment type="catalytic activity">
    <reaction evidence="4">
        <text>3-O-[beta-D-GlcA-(1-&gt;3)-beta-D-Gal-(1-&gt;3)-beta-D-Gal-(1-&gt;4)-beta-D-2-O-P-Xyl]-L-seryl-[protein] + H2O = 3-O-(beta-D-GlcA-(1-&gt;3)-beta-D-Gal-(1-&gt;3)-beta-D-Gal-(1-&gt;4)-beta-D-Xyl)-L-seryl-[protein] + phosphate</text>
        <dbReference type="Rhea" id="RHEA:56512"/>
        <dbReference type="Rhea" id="RHEA-COMP:12573"/>
        <dbReference type="Rhea" id="RHEA-COMP:14559"/>
        <dbReference type="ChEBI" id="CHEBI:15377"/>
        <dbReference type="ChEBI" id="CHEBI:43474"/>
        <dbReference type="ChEBI" id="CHEBI:132093"/>
        <dbReference type="ChEBI" id="CHEBI:140495"/>
    </reaction>
</comment>
<feature type="transmembrane region" description="Helical" evidence="7">
    <location>
        <begin position="21"/>
        <end position="39"/>
    </location>
</feature>
<name>B4MVT3_DROWI</name>
<dbReference type="PhylomeDB" id="B4MVT3"/>
<evidence type="ECO:0000256" key="6">
    <source>
        <dbReference type="ARBA" id="ARBA00041499"/>
    </source>
</evidence>
<evidence type="ECO:0000256" key="7">
    <source>
        <dbReference type="SAM" id="Phobius"/>
    </source>
</evidence>
<dbReference type="SUPFAM" id="SSF53254">
    <property type="entry name" value="Phosphoglycerate mutase-like"/>
    <property type="match status" value="1"/>
</dbReference>
<evidence type="ECO:0000256" key="4">
    <source>
        <dbReference type="ARBA" id="ARBA00036311"/>
    </source>
</evidence>
<dbReference type="GO" id="GO:0050650">
    <property type="term" value="P:chondroitin sulfate proteoglycan biosynthetic process"/>
    <property type="evidence" value="ECO:0007669"/>
    <property type="project" value="TreeGrafter"/>
</dbReference>
<dbReference type="STRING" id="7260.B4MVT3"/>
<dbReference type="FunCoup" id="B4MVT3">
    <property type="interactions" value="92"/>
</dbReference>
<evidence type="ECO:0000256" key="5">
    <source>
        <dbReference type="ARBA" id="ARBA00040357"/>
    </source>
</evidence>
<dbReference type="InterPro" id="IPR033379">
    <property type="entry name" value="Acid_Pase_AS"/>
</dbReference>
<dbReference type="OrthoDB" id="10262962at2759"/>
<dbReference type="HOGENOM" id="CLU_033855_0_0_1"/>
<accession>B4MVT3</accession>
<dbReference type="KEGG" id="dwi:6641937"/>
<evidence type="ECO:0000313" key="9">
    <source>
        <dbReference type="Proteomes" id="UP000007798"/>
    </source>
</evidence>
<dbReference type="GO" id="GO:0005794">
    <property type="term" value="C:Golgi apparatus"/>
    <property type="evidence" value="ECO:0007669"/>
    <property type="project" value="TreeGrafter"/>
</dbReference>
<evidence type="ECO:0000256" key="1">
    <source>
        <dbReference type="ARBA" id="ARBA00000032"/>
    </source>
</evidence>
<reference evidence="8 9" key="1">
    <citation type="journal article" date="2007" name="Nature">
        <title>Evolution of genes and genomes on the Drosophila phylogeny.</title>
        <authorList>
            <consortium name="Drosophila 12 Genomes Consortium"/>
            <person name="Clark A.G."/>
            <person name="Eisen M.B."/>
            <person name="Smith D.R."/>
            <person name="Bergman C.M."/>
            <person name="Oliver B."/>
            <person name="Markow T.A."/>
            <person name="Kaufman T.C."/>
            <person name="Kellis M."/>
            <person name="Gelbart W."/>
            <person name="Iyer V.N."/>
            <person name="Pollard D.A."/>
            <person name="Sackton T.B."/>
            <person name="Larracuente A.M."/>
            <person name="Singh N.D."/>
            <person name="Abad J.P."/>
            <person name="Abt D.N."/>
            <person name="Adryan B."/>
            <person name="Aguade M."/>
            <person name="Akashi H."/>
            <person name="Anderson W.W."/>
            <person name="Aquadro C.F."/>
            <person name="Ardell D.H."/>
            <person name="Arguello R."/>
            <person name="Artieri C.G."/>
            <person name="Barbash D.A."/>
            <person name="Barker D."/>
            <person name="Barsanti P."/>
            <person name="Batterham P."/>
            <person name="Batzoglou S."/>
            <person name="Begun D."/>
            <person name="Bhutkar A."/>
            <person name="Blanco E."/>
            <person name="Bosak S.A."/>
            <person name="Bradley R.K."/>
            <person name="Brand A.D."/>
            <person name="Brent M.R."/>
            <person name="Brooks A.N."/>
            <person name="Brown R.H."/>
            <person name="Butlin R.K."/>
            <person name="Caggese C."/>
            <person name="Calvi B.R."/>
            <person name="Bernardo de Carvalho A."/>
            <person name="Caspi A."/>
            <person name="Castrezana S."/>
            <person name="Celniker S.E."/>
            <person name="Chang J.L."/>
            <person name="Chapple C."/>
            <person name="Chatterji S."/>
            <person name="Chinwalla A."/>
            <person name="Civetta A."/>
            <person name="Clifton S.W."/>
            <person name="Comeron J.M."/>
            <person name="Costello J.C."/>
            <person name="Coyne J.A."/>
            <person name="Daub J."/>
            <person name="David R.G."/>
            <person name="Delcher A.L."/>
            <person name="Delehaunty K."/>
            <person name="Do C.B."/>
            <person name="Ebling H."/>
            <person name="Edwards K."/>
            <person name="Eickbush T."/>
            <person name="Evans J.D."/>
            <person name="Filipski A."/>
            <person name="Findeiss S."/>
            <person name="Freyhult E."/>
            <person name="Fulton L."/>
            <person name="Fulton R."/>
            <person name="Garcia A.C."/>
            <person name="Gardiner A."/>
            <person name="Garfield D.A."/>
            <person name="Garvin B.E."/>
            <person name="Gibson G."/>
            <person name="Gilbert D."/>
            <person name="Gnerre S."/>
            <person name="Godfrey J."/>
            <person name="Good R."/>
            <person name="Gotea V."/>
            <person name="Gravely B."/>
            <person name="Greenberg A.J."/>
            <person name="Griffiths-Jones S."/>
            <person name="Gross S."/>
            <person name="Guigo R."/>
            <person name="Gustafson E.A."/>
            <person name="Haerty W."/>
            <person name="Hahn M.W."/>
            <person name="Halligan D.L."/>
            <person name="Halpern A.L."/>
            <person name="Halter G.M."/>
            <person name="Han M.V."/>
            <person name="Heger A."/>
            <person name="Hillier L."/>
            <person name="Hinrichs A.S."/>
            <person name="Holmes I."/>
            <person name="Hoskins R.A."/>
            <person name="Hubisz M.J."/>
            <person name="Hultmark D."/>
            <person name="Huntley M.A."/>
            <person name="Jaffe D.B."/>
            <person name="Jagadeeshan S."/>
            <person name="Jeck W.R."/>
            <person name="Johnson J."/>
            <person name="Jones C.D."/>
            <person name="Jordan W.C."/>
            <person name="Karpen G.H."/>
            <person name="Kataoka E."/>
            <person name="Keightley P.D."/>
            <person name="Kheradpour P."/>
            <person name="Kirkness E.F."/>
            <person name="Koerich L.B."/>
            <person name="Kristiansen K."/>
            <person name="Kudrna D."/>
            <person name="Kulathinal R.J."/>
            <person name="Kumar S."/>
            <person name="Kwok R."/>
            <person name="Lander E."/>
            <person name="Langley C.H."/>
            <person name="Lapoint R."/>
            <person name="Lazzaro B.P."/>
            <person name="Lee S.J."/>
            <person name="Levesque L."/>
            <person name="Li R."/>
            <person name="Lin C.F."/>
            <person name="Lin M.F."/>
            <person name="Lindblad-Toh K."/>
            <person name="Llopart A."/>
            <person name="Long M."/>
            <person name="Low L."/>
            <person name="Lozovsky E."/>
            <person name="Lu J."/>
            <person name="Luo M."/>
            <person name="Machado C.A."/>
            <person name="Makalowski W."/>
            <person name="Marzo M."/>
            <person name="Matsuda M."/>
            <person name="Matzkin L."/>
            <person name="McAllister B."/>
            <person name="McBride C.S."/>
            <person name="McKernan B."/>
            <person name="McKernan K."/>
            <person name="Mendez-Lago M."/>
            <person name="Minx P."/>
            <person name="Mollenhauer M.U."/>
            <person name="Montooth K."/>
            <person name="Mount S.M."/>
            <person name="Mu X."/>
            <person name="Myers E."/>
            <person name="Negre B."/>
            <person name="Newfeld S."/>
            <person name="Nielsen R."/>
            <person name="Noor M.A."/>
            <person name="O'Grady P."/>
            <person name="Pachter L."/>
            <person name="Papaceit M."/>
            <person name="Parisi M.J."/>
            <person name="Parisi M."/>
            <person name="Parts L."/>
            <person name="Pedersen J.S."/>
            <person name="Pesole G."/>
            <person name="Phillippy A.M."/>
            <person name="Ponting C.P."/>
            <person name="Pop M."/>
            <person name="Porcelli D."/>
            <person name="Powell J.R."/>
            <person name="Prohaska S."/>
            <person name="Pruitt K."/>
            <person name="Puig M."/>
            <person name="Quesneville H."/>
            <person name="Ram K.R."/>
            <person name="Rand D."/>
            <person name="Rasmussen M.D."/>
            <person name="Reed L.K."/>
            <person name="Reenan R."/>
            <person name="Reily A."/>
            <person name="Remington K.A."/>
            <person name="Rieger T.T."/>
            <person name="Ritchie M.G."/>
            <person name="Robin C."/>
            <person name="Rogers Y.H."/>
            <person name="Rohde C."/>
            <person name="Rozas J."/>
            <person name="Rubenfield M.J."/>
            <person name="Ruiz A."/>
            <person name="Russo S."/>
            <person name="Salzberg S.L."/>
            <person name="Sanchez-Gracia A."/>
            <person name="Saranga D.J."/>
            <person name="Sato H."/>
            <person name="Schaeffer S.W."/>
            <person name="Schatz M.C."/>
            <person name="Schlenke T."/>
            <person name="Schwartz R."/>
            <person name="Segarra C."/>
            <person name="Singh R.S."/>
            <person name="Sirot L."/>
            <person name="Sirota M."/>
            <person name="Sisneros N.B."/>
            <person name="Smith C.D."/>
            <person name="Smith T.F."/>
            <person name="Spieth J."/>
            <person name="Stage D.E."/>
            <person name="Stark A."/>
            <person name="Stephan W."/>
            <person name="Strausberg R.L."/>
            <person name="Strempel S."/>
            <person name="Sturgill D."/>
            <person name="Sutton G."/>
            <person name="Sutton G.G."/>
            <person name="Tao W."/>
            <person name="Teichmann S."/>
            <person name="Tobari Y.N."/>
            <person name="Tomimura Y."/>
            <person name="Tsolas J.M."/>
            <person name="Valente V.L."/>
            <person name="Venter E."/>
            <person name="Venter J.C."/>
            <person name="Vicario S."/>
            <person name="Vieira F.G."/>
            <person name="Vilella A.J."/>
            <person name="Villasante A."/>
            <person name="Walenz B."/>
            <person name="Wang J."/>
            <person name="Wasserman M."/>
            <person name="Watts T."/>
            <person name="Wilson D."/>
            <person name="Wilson R.K."/>
            <person name="Wing R.A."/>
            <person name="Wolfner M.F."/>
            <person name="Wong A."/>
            <person name="Wong G.K."/>
            <person name="Wu C.I."/>
            <person name="Wu G."/>
            <person name="Yamamoto D."/>
            <person name="Yang H.P."/>
            <person name="Yang S.P."/>
            <person name="Yorke J.A."/>
            <person name="Yoshida K."/>
            <person name="Zdobnov E."/>
            <person name="Zhang P."/>
            <person name="Zhang Y."/>
            <person name="Zimin A.V."/>
            <person name="Baldwin J."/>
            <person name="Abdouelleil A."/>
            <person name="Abdulkadir J."/>
            <person name="Abebe A."/>
            <person name="Abera B."/>
            <person name="Abreu J."/>
            <person name="Acer S.C."/>
            <person name="Aftuck L."/>
            <person name="Alexander A."/>
            <person name="An P."/>
            <person name="Anderson E."/>
            <person name="Anderson S."/>
            <person name="Arachi H."/>
            <person name="Azer M."/>
            <person name="Bachantsang P."/>
            <person name="Barry A."/>
            <person name="Bayul T."/>
            <person name="Berlin A."/>
            <person name="Bessette D."/>
            <person name="Bloom T."/>
            <person name="Blye J."/>
            <person name="Boguslavskiy L."/>
            <person name="Bonnet C."/>
            <person name="Boukhgalter B."/>
            <person name="Bourzgui I."/>
            <person name="Brown A."/>
            <person name="Cahill P."/>
            <person name="Channer S."/>
            <person name="Cheshatsang Y."/>
            <person name="Chuda L."/>
            <person name="Citroen M."/>
            <person name="Collymore A."/>
            <person name="Cooke P."/>
            <person name="Costello M."/>
            <person name="D'Aco K."/>
            <person name="Daza R."/>
            <person name="De Haan G."/>
            <person name="DeGray S."/>
            <person name="DeMaso C."/>
            <person name="Dhargay N."/>
            <person name="Dooley K."/>
            <person name="Dooley E."/>
            <person name="Doricent M."/>
            <person name="Dorje P."/>
            <person name="Dorjee K."/>
            <person name="Dupes A."/>
            <person name="Elong R."/>
            <person name="Falk J."/>
            <person name="Farina A."/>
            <person name="Faro S."/>
            <person name="Ferguson D."/>
            <person name="Fisher S."/>
            <person name="Foley C.D."/>
            <person name="Franke A."/>
            <person name="Friedrich D."/>
            <person name="Gadbois L."/>
            <person name="Gearin G."/>
            <person name="Gearin C.R."/>
            <person name="Giannoukos G."/>
            <person name="Goode T."/>
            <person name="Graham J."/>
            <person name="Grandbois E."/>
            <person name="Grewal S."/>
            <person name="Gyaltsen K."/>
            <person name="Hafez N."/>
            <person name="Hagos B."/>
            <person name="Hall J."/>
            <person name="Henson C."/>
            <person name="Hollinger A."/>
            <person name="Honan T."/>
            <person name="Huard M.D."/>
            <person name="Hughes L."/>
            <person name="Hurhula B."/>
            <person name="Husby M.E."/>
            <person name="Kamat A."/>
            <person name="Kanga B."/>
            <person name="Kashin S."/>
            <person name="Khazanovich D."/>
            <person name="Kisner P."/>
            <person name="Lance K."/>
            <person name="Lara M."/>
            <person name="Lee W."/>
            <person name="Lennon N."/>
            <person name="Letendre F."/>
            <person name="LeVine R."/>
            <person name="Lipovsky A."/>
            <person name="Liu X."/>
            <person name="Liu J."/>
            <person name="Liu S."/>
            <person name="Lokyitsang T."/>
            <person name="Lokyitsang Y."/>
            <person name="Lubonja R."/>
            <person name="Lui A."/>
            <person name="MacDonald P."/>
            <person name="Magnisalis V."/>
            <person name="Maru K."/>
            <person name="Matthews C."/>
            <person name="McCusker W."/>
            <person name="McDonough S."/>
            <person name="Mehta T."/>
            <person name="Meldrim J."/>
            <person name="Meneus L."/>
            <person name="Mihai O."/>
            <person name="Mihalev A."/>
            <person name="Mihova T."/>
            <person name="Mittelman R."/>
            <person name="Mlenga V."/>
            <person name="Montmayeur A."/>
            <person name="Mulrain L."/>
            <person name="Navidi A."/>
            <person name="Naylor J."/>
            <person name="Negash T."/>
            <person name="Nguyen T."/>
            <person name="Nguyen N."/>
            <person name="Nicol R."/>
            <person name="Norbu C."/>
            <person name="Norbu N."/>
            <person name="Novod N."/>
            <person name="O'Neill B."/>
            <person name="Osman S."/>
            <person name="Markiewicz E."/>
            <person name="Oyono O.L."/>
            <person name="Patti C."/>
            <person name="Phunkhang P."/>
            <person name="Pierre F."/>
            <person name="Priest M."/>
            <person name="Raghuraman S."/>
            <person name="Rege F."/>
            <person name="Reyes R."/>
            <person name="Rise C."/>
            <person name="Rogov P."/>
            <person name="Ross K."/>
            <person name="Ryan E."/>
            <person name="Settipalli S."/>
            <person name="Shea T."/>
            <person name="Sherpa N."/>
            <person name="Shi L."/>
            <person name="Shih D."/>
            <person name="Sparrow T."/>
            <person name="Spaulding J."/>
            <person name="Stalker J."/>
            <person name="Stange-Thomann N."/>
            <person name="Stavropoulos S."/>
            <person name="Stone C."/>
            <person name="Strader C."/>
            <person name="Tesfaye S."/>
            <person name="Thomson T."/>
            <person name="Thoulutsang Y."/>
            <person name="Thoulutsang D."/>
            <person name="Topham K."/>
            <person name="Topping I."/>
            <person name="Tsamla T."/>
            <person name="Vassiliev H."/>
            <person name="Vo A."/>
            <person name="Wangchuk T."/>
            <person name="Wangdi T."/>
            <person name="Weiand M."/>
            <person name="Wilkinson J."/>
            <person name="Wilson A."/>
            <person name="Yadav S."/>
            <person name="Young G."/>
            <person name="Yu Q."/>
            <person name="Zembek L."/>
            <person name="Zhong D."/>
            <person name="Zimmer A."/>
            <person name="Zwirko Z."/>
            <person name="Jaffe D.B."/>
            <person name="Alvarez P."/>
            <person name="Brockman W."/>
            <person name="Butler J."/>
            <person name="Chin C."/>
            <person name="Gnerre S."/>
            <person name="Grabherr M."/>
            <person name="Kleber M."/>
            <person name="Mauceli E."/>
            <person name="MacCallum I."/>
        </authorList>
    </citation>
    <scope>NUCLEOTIDE SEQUENCE [LARGE SCALE GENOMIC DNA]</scope>
    <source>
        <strain evidence="9">Tucson 14030-0811.24</strain>
    </source>
</reference>
<evidence type="ECO:0000256" key="3">
    <source>
        <dbReference type="ARBA" id="ARBA00022801"/>
    </source>
</evidence>
<comment type="similarity">
    <text evidence="2">Belongs to the histidine acid phosphatase family.</text>
</comment>
<comment type="catalytic activity">
    <reaction evidence="1">
        <text>a phosphate monoester + H2O = an alcohol + phosphate</text>
        <dbReference type="Rhea" id="RHEA:15017"/>
        <dbReference type="ChEBI" id="CHEBI:15377"/>
        <dbReference type="ChEBI" id="CHEBI:30879"/>
        <dbReference type="ChEBI" id="CHEBI:43474"/>
        <dbReference type="ChEBI" id="CHEBI:67140"/>
        <dbReference type="EC" id="3.1.3.2"/>
    </reaction>
</comment>
<dbReference type="PANTHER" id="PTHR11567">
    <property type="entry name" value="ACID PHOSPHATASE-RELATED"/>
    <property type="match status" value="1"/>
</dbReference>
<keyword evidence="3 8" id="KW-0378">Hydrolase</keyword>
<dbReference type="Pfam" id="PF00328">
    <property type="entry name" value="His_Phos_2"/>
    <property type="match status" value="1"/>
</dbReference>
<dbReference type="Proteomes" id="UP000007798">
    <property type="component" value="Unassembled WGS sequence"/>
</dbReference>
<gene>
    <name evidence="8" type="primary">Dwil\GK15134</name>
    <name evidence="8" type="ORF">Dwil_GK15134</name>
</gene>
<proteinExistence type="inferred from homology"/>
<dbReference type="InterPro" id="IPR000560">
    <property type="entry name" value="His_Pase_clade-2"/>
</dbReference>
<keyword evidence="7" id="KW-0472">Membrane</keyword>
<dbReference type="GO" id="GO:0003993">
    <property type="term" value="F:acid phosphatase activity"/>
    <property type="evidence" value="ECO:0007669"/>
    <property type="project" value="UniProtKB-EC"/>
</dbReference>
<keyword evidence="7" id="KW-1133">Transmembrane helix</keyword>
<sequence length="599" mass="66735">MRLLLKELTRLTTQHRTFYCYMFLSIWIFLLIAGMYRYMGNVEINGNSPGPGHSGLGTASSDGEAAAGAAVASSSAQRFAKYRERCSPLGQLLRLDDGGILEGWKLQGVLLVIRHGDRGPMSHVHTKGINCGVGTDSFVNRYRSFLYNSSSSASGSNHLYWNKVGPFHNFPLLPATEHGCPLGQLTYKGISQLLHVGDIMHQIYAHPLGLLLKPNPNRVPGLETTPHTLLNSDEVVVYTTRYRRTFQSALALLFAFLPPDKWLGLNVRESHSMAFCFGDCSCAQSVLLRKRLQILGDNQIMQRPEILGVMQWIGGTLLQNTPNGVSSRNPFEVVDAMLTVLCHEAPLPCRHRQGSQQPKSVKRKSQQDLVDVINIDQDETNGNVMPDVGVPPLEMDDNDADGNSSPLSLAPEEQQQFTEGCVEPNHVDLLMSFADELSQRSADHQYYKLSGLLRAYGMIRHIVSYMLKMISGDRTKFVLYSGHDCTLQYLTAALGIANNQGQTIAYASRLAFEVYRSEAHTDYYFRVVYNGRDVTQQIDFCEGGKSLRVTRDSRGNKADLCPIENIIRFLHEDYFAPLNATNFKEACGSINSPPKANEF</sequence>
<organism evidence="8 9">
    <name type="scientific">Drosophila willistoni</name>
    <name type="common">Fruit fly</name>
    <dbReference type="NCBI Taxonomy" id="7260"/>
    <lineage>
        <taxon>Eukaryota</taxon>
        <taxon>Metazoa</taxon>
        <taxon>Ecdysozoa</taxon>
        <taxon>Arthropoda</taxon>
        <taxon>Hexapoda</taxon>
        <taxon>Insecta</taxon>
        <taxon>Pterygota</taxon>
        <taxon>Neoptera</taxon>
        <taxon>Endopterygota</taxon>
        <taxon>Diptera</taxon>
        <taxon>Brachycera</taxon>
        <taxon>Muscomorpha</taxon>
        <taxon>Ephydroidea</taxon>
        <taxon>Drosophilidae</taxon>
        <taxon>Drosophila</taxon>
        <taxon>Sophophora</taxon>
    </lineage>
</organism>
<dbReference type="PANTHER" id="PTHR11567:SF110">
    <property type="entry name" value="2-PHOSPHOXYLOSE PHOSPHATASE 1"/>
    <property type="match status" value="1"/>
</dbReference>
<evidence type="ECO:0000256" key="2">
    <source>
        <dbReference type="ARBA" id="ARBA00005375"/>
    </source>
</evidence>
<dbReference type="eggNOG" id="KOG3672">
    <property type="taxonomic scope" value="Eukaryota"/>
</dbReference>
<dbReference type="OMA" id="CALGQLT"/>